<name>A0ABQ8AJX4_BRANA</name>
<comment type="caution">
    <text evidence="1">The sequence shown here is derived from an EMBL/GenBank/DDBJ whole genome shotgun (WGS) entry which is preliminary data.</text>
</comment>
<evidence type="ECO:0000313" key="1">
    <source>
        <dbReference type="EMBL" id="KAH0892871.1"/>
    </source>
</evidence>
<dbReference type="EMBL" id="JAGKQM010000013">
    <property type="protein sequence ID" value="KAH0892871.1"/>
    <property type="molecule type" value="Genomic_DNA"/>
</dbReference>
<organism evidence="1 2">
    <name type="scientific">Brassica napus</name>
    <name type="common">Rape</name>
    <dbReference type="NCBI Taxonomy" id="3708"/>
    <lineage>
        <taxon>Eukaryota</taxon>
        <taxon>Viridiplantae</taxon>
        <taxon>Streptophyta</taxon>
        <taxon>Embryophyta</taxon>
        <taxon>Tracheophyta</taxon>
        <taxon>Spermatophyta</taxon>
        <taxon>Magnoliopsida</taxon>
        <taxon>eudicotyledons</taxon>
        <taxon>Gunneridae</taxon>
        <taxon>Pentapetalae</taxon>
        <taxon>rosids</taxon>
        <taxon>malvids</taxon>
        <taxon>Brassicales</taxon>
        <taxon>Brassicaceae</taxon>
        <taxon>Brassiceae</taxon>
        <taxon>Brassica</taxon>
    </lineage>
</organism>
<gene>
    <name evidence="1" type="ORF">HID58_055300</name>
</gene>
<proteinExistence type="predicted"/>
<feature type="non-terminal residue" evidence="1">
    <location>
        <position position="1"/>
    </location>
</feature>
<accession>A0ABQ8AJX4</accession>
<evidence type="ECO:0000313" key="2">
    <source>
        <dbReference type="Proteomes" id="UP000824890"/>
    </source>
</evidence>
<keyword evidence="2" id="KW-1185">Reference proteome</keyword>
<sequence length="188" mass="21817">GVKVDIRCLRLTWALVGDVPEEVTSIFPRVLWIFWKNKNSVLFERKVYEAENTVAKIQEDARQWFEVHKPILDDQENLKRRVNENCNWCPPVGEFLNCNVGVSWSRGKDMAGRAWTVRNNVGERSMIFHRLARVVFETEDAELLAVKRPGAWPSYQDYDVEIKTGLSNLPDRKKRHHGYAAAIICCTE</sequence>
<dbReference type="Proteomes" id="UP000824890">
    <property type="component" value="Unassembled WGS sequence"/>
</dbReference>
<evidence type="ECO:0008006" key="3">
    <source>
        <dbReference type="Google" id="ProtNLM"/>
    </source>
</evidence>
<reference evidence="1 2" key="1">
    <citation type="submission" date="2021-05" db="EMBL/GenBank/DDBJ databases">
        <title>Genome Assembly of Synthetic Allotetraploid Brassica napus Reveals Homoeologous Exchanges between Subgenomes.</title>
        <authorList>
            <person name="Davis J.T."/>
        </authorList>
    </citation>
    <scope>NUCLEOTIDE SEQUENCE [LARGE SCALE GENOMIC DNA]</scope>
    <source>
        <strain evidence="2">cv. Da-Ae</strain>
        <tissue evidence="1">Seedling</tissue>
    </source>
</reference>
<protein>
    <recommendedName>
        <fullName evidence="3">YqaJ viral recombinase domain-containing protein</fullName>
    </recommendedName>
</protein>